<proteinExistence type="predicted"/>
<evidence type="ECO:0000259" key="1">
    <source>
        <dbReference type="Pfam" id="PF18135"/>
    </source>
</evidence>
<dbReference type="InterPro" id="IPR041635">
    <property type="entry name" value="Type_ISP_LLaBIII_C"/>
</dbReference>
<feature type="domain" description="Type ISP restriction-modification enzyme LLaBIII C-terminal specificity" evidence="1">
    <location>
        <begin position="93"/>
        <end position="151"/>
    </location>
</feature>
<dbReference type="OrthoDB" id="9759819at2"/>
<evidence type="ECO:0000313" key="2">
    <source>
        <dbReference type="EMBL" id="RED26351.1"/>
    </source>
</evidence>
<dbReference type="Pfam" id="PF18135">
    <property type="entry name" value="Type_ISP_C"/>
    <property type="match status" value="1"/>
</dbReference>
<reference evidence="2 3" key="1">
    <citation type="submission" date="2018-07" db="EMBL/GenBank/DDBJ databases">
        <title>Genomic Encyclopedia of Archaeal and Bacterial Type Strains, Phase II (KMG-II): from individual species to whole genera.</title>
        <authorList>
            <person name="Goeker M."/>
        </authorList>
    </citation>
    <scope>NUCLEOTIDE SEQUENCE [LARGE SCALE GENOMIC DNA]</scope>
    <source>
        <strain evidence="2 3">DSM 25795</strain>
    </source>
</reference>
<evidence type="ECO:0000313" key="3">
    <source>
        <dbReference type="Proteomes" id="UP000257004"/>
    </source>
</evidence>
<gene>
    <name evidence="2" type="ORF">BD847_0269</name>
</gene>
<comment type="caution">
    <text evidence="2">The sequence shown here is derived from an EMBL/GenBank/DDBJ whole genome shotgun (WGS) entry which is preliminary data.</text>
</comment>
<organism evidence="2 3">
    <name type="scientific">Flavobacterium cutihirudinis</name>
    <dbReference type="NCBI Taxonomy" id="1265740"/>
    <lineage>
        <taxon>Bacteria</taxon>
        <taxon>Pseudomonadati</taxon>
        <taxon>Bacteroidota</taxon>
        <taxon>Flavobacteriia</taxon>
        <taxon>Flavobacteriales</taxon>
        <taxon>Flavobacteriaceae</taxon>
        <taxon>Flavobacterium</taxon>
    </lineage>
</organism>
<keyword evidence="3" id="KW-1185">Reference proteome</keyword>
<dbReference type="Proteomes" id="UP000257004">
    <property type="component" value="Unassembled WGS sequence"/>
</dbReference>
<dbReference type="AlphaFoldDB" id="A0A3D9FZF1"/>
<name>A0A3D9FZF1_9FLAO</name>
<dbReference type="EMBL" id="QRDQ01000007">
    <property type="protein sequence ID" value="RED26351.1"/>
    <property type="molecule type" value="Genomic_DNA"/>
</dbReference>
<protein>
    <recommendedName>
        <fullName evidence="1">Type ISP restriction-modification enzyme LLaBIII C-terminal specificity domain-containing protein</fullName>
    </recommendedName>
</protein>
<sequence length="160" mass="18903">MVINTFCMTIEQYLNEIKTLQPTGSIFDPELENLLWKKPSKEENDYFTIQNLFQKSENDTFVLNKEIIEKIVKGTNLLFVDKSENGNVCFANNSELRSEFRQNFNVVDLLDFCYAVLYTSVFKENLDNENKRIPIPSDSDVFWQLAKFGVRFREEKFQKK</sequence>
<dbReference type="RefSeq" id="WP_115886457.1">
    <property type="nucleotide sequence ID" value="NZ_QRDQ01000007.1"/>
</dbReference>
<accession>A0A3D9FZF1</accession>